<gene>
    <name evidence="3" type="ORF">HII31_13567</name>
</gene>
<evidence type="ECO:0000259" key="2">
    <source>
        <dbReference type="Pfam" id="PF00656"/>
    </source>
</evidence>
<dbReference type="OrthoDB" id="3223806at2759"/>
<comment type="caution">
    <text evidence="3">The sequence shown here is derived from an EMBL/GenBank/DDBJ whole genome shotgun (WGS) entry which is preliminary data.</text>
</comment>
<evidence type="ECO:0000256" key="1">
    <source>
        <dbReference type="ARBA" id="ARBA00009005"/>
    </source>
</evidence>
<dbReference type="PANTHER" id="PTHR48104">
    <property type="entry name" value="METACASPASE-4"/>
    <property type="match status" value="1"/>
</dbReference>
<dbReference type="Proteomes" id="UP000660729">
    <property type="component" value="Unassembled WGS sequence"/>
</dbReference>
<evidence type="ECO:0000313" key="4">
    <source>
        <dbReference type="Proteomes" id="UP000660729"/>
    </source>
</evidence>
<dbReference type="GO" id="GO:0004197">
    <property type="term" value="F:cysteine-type endopeptidase activity"/>
    <property type="evidence" value="ECO:0007669"/>
    <property type="project" value="InterPro"/>
</dbReference>
<evidence type="ECO:0000313" key="3">
    <source>
        <dbReference type="EMBL" id="KAF7185292.1"/>
    </source>
</evidence>
<dbReference type="AlphaFoldDB" id="A0A8H6VC74"/>
<dbReference type="PANTHER" id="PTHR48104:SF30">
    <property type="entry name" value="METACASPASE-1"/>
    <property type="match status" value="1"/>
</dbReference>
<keyword evidence="4" id="KW-1185">Reference proteome</keyword>
<dbReference type="Pfam" id="PF00656">
    <property type="entry name" value="Peptidase_C14"/>
    <property type="match status" value="2"/>
</dbReference>
<protein>
    <submittedName>
        <fullName evidence="3">Metacaspase-1</fullName>
    </submittedName>
</protein>
<name>A0A8H6VC74_9PEZI</name>
<dbReference type="GO" id="GO:0005737">
    <property type="term" value="C:cytoplasm"/>
    <property type="evidence" value="ECO:0007669"/>
    <property type="project" value="TreeGrafter"/>
</dbReference>
<dbReference type="InterPro" id="IPR011600">
    <property type="entry name" value="Pept_C14_caspase"/>
</dbReference>
<sequence>MYRQGGGGPRKKSLLIGINYVGSKHELQGCHQDVENMREFLTAMGYPSDRNSQVILRDEQRTDPSGPMWPNGHNMLAAMHWLVQDPGTVNFLYDSSASIPTSVLLCNALANVKSHRHYSGHGGQVADTGGYRTSGFDDTIVPYDFERNGQIPSGILHKTLVTCLPPNSTLFVIFDCCHSGSAIELPYVYRSDEDGNVSMLDNVQAGMRLVGAASHLIQGGFTFDKVGEARQLFAGATSFFRGLTHQQEETDQYGLGTQDFAQEYAGEQQKQIWMYSGCRDDQTSADASIAGSHVGAMSWAFLECMKQFGPRQSYIQVLQNTRQILRGRYQQVPQLSVGYEQDLNYGIRI</sequence>
<feature type="domain" description="Peptidase C14 caspase" evidence="2">
    <location>
        <begin position="117"/>
        <end position="337"/>
    </location>
</feature>
<dbReference type="Gene3D" id="3.40.50.12660">
    <property type="match status" value="2"/>
</dbReference>
<feature type="domain" description="Peptidase C14 caspase" evidence="2">
    <location>
        <begin position="10"/>
        <end position="86"/>
    </location>
</feature>
<proteinExistence type="inferred from homology"/>
<dbReference type="InterPro" id="IPR050452">
    <property type="entry name" value="Metacaspase"/>
</dbReference>
<organism evidence="3 4">
    <name type="scientific">Pseudocercospora fuligena</name>
    <dbReference type="NCBI Taxonomy" id="685502"/>
    <lineage>
        <taxon>Eukaryota</taxon>
        <taxon>Fungi</taxon>
        <taxon>Dikarya</taxon>
        <taxon>Ascomycota</taxon>
        <taxon>Pezizomycotina</taxon>
        <taxon>Dothideomycetes</taxon>
        <taxon>Dothideomycetidae</taxon>
        <taxon>Mycosphaerellales</taxon>
        <taxon>Mycosphaerellaceae</taxon>
        <taxon>Pseudocercospora</taxon>
    </lineage>
</organism>
<reference evidence="3" key="1">
    <citation type="submission" date="2020-04" db="EMBL/GenBank/DDBJ databases">
        <title>Draft genome resource of the tomato pathogen Pseudocercospora fuligena.</title>
        <authorList>
            <person name="Zaccaron A."/>
        </authorList>
    </citation>
    <scope>NUCLEOTIDE SEQUENCE</scope>
    <source>
        <strain evidence="3">PF001</strain>
    </source>
</reference>
<accession>A0A8H6VC74</accession>
<dbReference type="EMBL" id="JABCIY010000342">
    <property type="protein sequence ID" value="KAF7185292.1"/>
    <property type="molecule type" value="Genomic_DNA"/>
</dbReference>
<comment type="similarity">
    <text evidence="1">Belongs to the peptidase C14B family.</text>
</comment>
<dbReference type="GO" id="GO:0006508">
    <property type="term" value="P:proteolysis"/>
    <property type="evidence" value="ECO:0007669"/>
    <property type="project" value="InterPro"/>
</dbReference>